<keyword evidence="2" id="KW-1185">Reference proteome</keyword>
<accession>A0A8X6UDF1</accession>
<evidence type="ECO:0000313" key="2">
    <source>
        <dbReference type="Proteomes" id="UP000887013"/>
    </source>
</evidence>
<organism evidence="1 2">
    <name type="scientific">Nephila pilipes</name>
    <name type="common">Giant wood spider</name>
    <name type="synonym">Nephila maculata</name>
    <dbReference type="NCBI Taxonomy" id="299642"/>
    <lineage>
        <taxon>Eukaryota</taxon>
        <taxon>Metazoa</taxon>
        <taxon>Ecdysozoa</taxon>
        <taxon>Arthropoda</taxon>
        <taxon>Chelicerata</taxon>
        <taxon>Arachnida</taxon>
        <taxon>Araneae</taxon>
        <taxon>Araneomorphae</taxon>
        <taxon>Entelegynae</taxon>
        <taxon>Araneoidea</taxon>
        <taxon>Nephilidae</taxon>
        <taxon>Nephila</taxon>
    </lineage>
</organism>
<evidence type="ECO:0000313" key="1">
    <source>
        <dbReference type="EMBL" id="GFU20319.1"/>
    </source>
</evidence>
<comment type="caution">
    <text evidence="1">The sequence shown here is derived from an EMBL/GenBank/DDBJ whole genome shotgun (WGS) entry which is preliminary data.</text>
</comment>
<sequence>MRNNSSLKFKPSTLPSGKTLWCDISTPKIRPYIPQKFRLQIFQLITGFAHPGVKSTIKLMTEKYVWSNIKKNKLENGPRRALDAKSAKLLGIQSQNLANTKHQMKGLM</sequence>
<dbReference type="AlphaFoldDB" id="A0A8X6UDF1"/>
<protein>
    <submittedName>
        <fullName evidence="1">Retrovirus-related Pol polyprotein from transposon opus</fullName>
    </submittedName>
</protein>
<reference evidence="1" key="1">
    <citation type="submission" date="2020-08" db="EMBL/GenBank/DDBJ databases">
        <title>Multicomponent nature underlies the extraordinary mechanical properties of spider dragline silk.</title>
        <authorList>
            <person name="Kono N."/>
            <person name="Nakamura H."/>
            <person name="Mori M."/>
            <person name="Yoshida Y."/>
            <person name="Ohtoshi R."/>
            <person name="Malay A.D."/>
            <person name="Moran D.A.P."/>
            <person name="Tomita M."/>
            <person name="Numata K."/>
            <person name="Arakawa K."/>
        </authorList>
    </citation>
    <scope>NUCLEOTIDE SEQUENCE</scope>
</reference>
<dbReference type="OrthoDB" id="775972at2759"/>
<gene>
    <name evidence="1" type="primary">pol_4433</name>
    <name evidence="1" type="ORF">NPIL_704991</name>
</gene>
<name>A0A8X6UDF1_NEPPI</name>
<proteinExistence type="predicted"/>
<dbReference type="EMBL" id="BMAW01080589">
    <property type="protein sequence ID" value="GFU20319.1"/>
    <property type="molecule type" value="Genomic_DNA"/>
</dbReference>
<dbReference type="Proteomes" id="UP000887013">
    <property type="component" value="Unassembled WGS sequence"/>
</dbReference>